<reference evidence="3 4" key="1">
    <citation type="submission" date="2022-12" db="EMBL/GenBank/DDBJ databases">
        <title>Chromosome-level genome of Tegillarca granosa.</title>
        <authorList>
            <person name="Kim J."/>
        </authorList>
    </citation>
    <scope>NUCLEOTIDE SEQUENCE [LARGE SCALE GENOMIC DNA]</scope>
    <source>
        <strain evidence="3">Teg-2019</strain>
        <tissue evidence="3">Adductor muscle</tissue>
    </source>
</reference>
<accession>A0ABQ9EMT2</accession>
<dbReference type="PROSITE" id="PS51257">
    <property type="entry name" value="PROKAR_LIPOPROTEIN"/>
    <property type="match status" value="1"/>
</dbReference>
<dbReference type="EMBL" id="JARBDR010000903">
    <property type="protein sequence ID" value="KAJ8304902.1"/>
    <property type="molecule type" value="Genomic_DNA"/>
</dbReference>
<name>A0ABQ9EMT2_TEGGR</name>
<dbReference type="InterPro" id="IPR018378">
    <property type="entry name" value="C-type_lectin_CS"/>
</dbReference>
<comment type="caution">
    <text evidence="3">The sequence shown here is derived from an EMBL/GenBank/DDBJ whole genome shotgun (WGS) entry which is preliminary data.</text>
</comment>
<dbReference type="InterPro" id="IPR001304">
    <property type="entry name" value="C-type_lectin-like"/>
</dbReference>
<dbReference type="InterPro" id="IPR016187">
    <property type="entry name" value="CTDL_fold"/>
</dbReference>
<dbReference type="InterPro" id="IPR016186">
    <property type="entry name" value="C-type_lectin-like/link_sf"/>
</dbReference>
<proteinExistence type="predicted"/>
<dbReference type="SMART" id="SM00034">
    <property type="entry name" value="CLECT"/>
    <property type="match status" value="1"/>
</dbReference>
<gene>
    <name evidence="3" type="ORF">KUTeg_018485</name>
</gene>
<keyword evidence="4" id="KW-1185">Reference proteome</keyword>
<keyword evidence="1" id="KW-1015">Disulfide bond</keyword>
<dbReference type="SUPFAM" id="SSF56436">
    <property type="entry name" value="C-type lectin-like"/>
    <property type="match status" value="1"/>
</dbReference>
<evidence type="ECO:0000313" key="3">
    <source>
        <dbReference type="EMBL" id="KAJ8304902.1"/>
    </source>
</evidence>
<evidence type="ECO:0000313" key="4">
    <source>
        <dbReference type="Proteomes" id="UP001217089"/>
    </source>
</evidence>
<dbReference type="Pfam" id="PF00059">
    <property type="entry name" value="Lectin_C"/>
    <property type="match status" value="1"/>
</dbReference>
<dbReference type="PROSITE" id="PS50041">
    <property type="entry name" value="C_TYPE_LECTIN_2"/>
    <property type="match status" value="1"/>
</dbReference>
<evidence type="ECO:0000256" key="1">
    <source>
        <dbReference type="ARBA" id="ARBA00023157"/>
    </source>
</evidence>
<protein>
    <recommendedName>
        <fullName evidence="2">C-type lectin domain-containing protein</fullName>
    </recommendedName>
</protein>
<dbReference type="Proteomes" id="UP001217089">
    <property type="component" value="Unassembled WGS sequence"/>
</dbReference>
<dbReference type="Gene3D" id="3.10.100.10">
    <property type="entry name" value="Mannose-Binding Protein A, subunit A"/>
    <property type="match status" value="1"/>
</dbReference>
<feature type="domain" description="C-type lectin" evidence="2">
    <location>
        <begin position="29"/>
        <end position="134"/>
    </location>
</feature>
<organism evidence="3 4">
    <name type="scientific">Tegillarca granosa</name>
    <name type="common">Malaysian cockle</name>
    <name type="synonym">Anadara granosa</name>
    <dbReference type="NCBI Taxonomy" id="220873"/>
    <lineage>
        <taxon>Eukaryota</taxon>
        <taxon>Metazoa</taxon>
        <taxon>Spiralia</taxon>
        <taxon>Lophotrochozoa</taxon>
        <taxon>Mollusca</taxon>
        <taxon>Bivalvia</taxon>
        <taxon>Autobranchia</taxon>
        <taxon>Pteriomorphia</taxon>
        <taxon>Arcoida</taxon>
        <taxon>Arcoidea</taxon>
        <taxon>Arcidae</taxon>
        <taxon>Tegillarca</taxon>
    </lineage>
</organism>
<dbReference type="PANTHER" id="PTHR22803">
    <property type="entry name" value="MANNOSE, PHOSPHOLIPASE, LECTIN RECEPTOR RELATED"/>
    <property type="match status" value="1"/>
</dbReference>
<evidence type="ECO:0000259" key="2">
    <source>
        <dbReference type="PROSITE" id="PS50041"/>
    </source>
</evidence>
<dbReference type="CDD" id="cd00037">
    <property type="entry name" value="CLECT"/>
    <property type="match status" value="1"/>
</dbReference>
<dbReference type="PROSITE" id="PS00615">
    <property type="entry name" value="C_TYPE_LECTIN_1"/>
    <property type="match status" value="1"/>
</dbReference>
<sequence length="140" mass="16133">MKSCTKNVKQKFTDNVIKNGCYLITLFACESLLGGYLVEVNSERENTFLKNEAFSKHMQNPSQGNIGYYIGGSDMSTEGNFIWMHSRQPFNYTDWKQGMPDSHGNHEDCVHLYPLFHFQWNDIQCSTPGYFVCEKPSPNK</sequence>
<dbReference type="InterPro" id="IPR050111">
    <property type="entry name" value="C-type_lectin/snaclec_domain"/>
</dbReference>